<reference evidence="12 13" key="1">
    <citation type="submission" date="2024-03" db="EMBL/GenBank/DDBJ databases">
        <title>Ignisphaera cupida sp. nov., a hyperthermophilic hydrolytic archaeon from a hot spring of Kamchatka, and proposal of Ignisphaeraceae fam. nov.</title>
        <authorList>
            <person name="Podosokorskaya O.A."/>
            <person name="Elcheninov A.G."/>
            <person name="Maltseva A.I."/>
            <person name="Zayulina K.S."/>
            <person name="Novikov A."/>
            <person name="Merkel A.Y."/>
        </authorList>
    </citation>
    <scope>NUCLEOTIDE SEQUENCE [LARGE SCALE GENOMIC DNA]</scope>
    <source>
        <strain evidence="12 13">38H-sp</strain>
    </source>
</reference>
<evidence type="ECO:0000256" key="7">
    <source>
        <dbReference type="ARBA" id="ARBA00022989"/>
    </source>
</evidence>
<proteinExistence type="inferred from homology"/>
<dbReference type="NCBIfam" id="TIGR00810">
    <property type="entry name" value="secG"/>
    <property type="match status" value="1"/>
</dbReference>
<keyword evidence="7 10" id="KW-1133">Transmembrane helix</keyword>
<evidence type="ECO:0000256" key="11">
    <source>
        <dbReference type="SAM" id="MobiDB-lite"/>
    </source>
</evidence>
<feature type="region of interest" description="Disordered" evidence="11">
    <location>
        <begin position="95"/>
        <end position="134"/>
    </location>
</feature>
<evidence type="ECO:0000256" key="9">
    <source>
        <dbReference type="ARBA" id="ARBA00023136"/>
    </source>
</evidence>
<keyword evidence="9 10" id="KW-0472">Membrane</keyword>
<evidence type="ECO:0000256" key="10">
    <source>
        <dbReference type="RuleBase" id="RU365087"/>
    </source>
</evidence>
<evidence type="ECO:0000313" key="13">
    <source>
        <dbReference type="Proteomes" id="UP001466331"/>
    </source>
</evidence>
<dbReference type="InterPro" id="IPR004692">
    <property type="entry name" value="SecG"/>
</dbReference>
<keyword evidence="6 10" id="KW-0653">Protein transport</keyword>
<dbReference type="PRINTS" id="PR01651">
    <property type="entry name" value="SECGEXPORT"/>
</dbReference>
<feature type="transmembrane region" description="Helical" evidence="10">
    <location>
        <begin position="60"/>
        <end position="77"/>
    </location>
</feature>
<evidence type="ECO:0000256" key="6">
    <source>
        <dbReference type="ARBA" id="ARBA00022927"/>
    </source>
</evidence>
<comment type="similarity">
    <text evidence="2 10">Belongs to the SecG family.</text>
</comment>
<evidence type="ECO:0000256" key="4">
    <source>
        <dbReference type="ARBA" id="ARBA00022475"/>
    </source>
</evidence>
<comment type="caution">
    <text evidence="12">The sequence shown here is derived from an EMBL/GenBank/DDBJ whole genome shotgun (WGS) entry which is preliminary data.</text>
</comment>
<evidence type="ECO:0000313" key="12">
    <source>
        <dbReference type="EMBL" id="MEM5948930.1"/>
    </source>
</evidence>
<evidence type="ECO:0000256" key="2">
    <source>
        <dbReference type="ARBA" id="ARBA00008445"/>
    </source>
</evidence>
<dbReference type="Proteomes" id="UP001466331">
    <property type="component" value="Unassembled WGS sequence"/>
</dbReference>
<evidence type="ECO:0000256" key="5">
    <source>
        <dbReference type="ARBA" id="ARBA00022692"/>
    </source>
</evidence>
<gene>
    <name evidence="12" type="primary">secG</name>
    <name evidence="12" type="ORF">WKV44_10300</name>
</gene>
<dbReference type="PANTHER" id="PTHR34182">
    <property type="entry name" value="PROTEIN-EXPORT MEMBRANE PROTEIN SECG"/>
    <property type="match status" value="1"/>
</dbReference>
<dbReference type="PANTHER" id="PTHR34182:SF1">
    <property type="entry name" value="PROTEIN-EXPORT MEMBRANE PROTEIN SECG"/>
    <property type="match status" value="1"/>
</dbReference>
<keyword evidence="3 10" id="KW-0813">Transport</keyword>
<feature type="transmembrane region" description="Helical" evidence="10">
    <location>
        <begin position="6"/>
        <end position="25"/>
    </location>
</feature>
<evidence type="ECO:0000256" key="1">
    <source>
        <dbReference type="ARBA" id="ARBA00004651"/>
    </source>
</evidence>
<dbReference type="RefSeq" id="WP_420070382.1">
    <property type="nucleotide sequence ID" value="NZ_JBCHKQ010000007.1"/>
</dbReference>
<comment type="function">
    <text evidence="10">Involved in protein export. Participates in an early event of protein translocation.</text>
</comment>
<dbReference type="EMBL" id="JBCHKQ010000007">
    <property type="protein sequence ID" value="MEM5948930.1"/>
    <property type="molecule type" value="Genomic_DNA"/>
</dbReference>
<evidence type="ECO:0000256" key="8">
    <source>
        <dbReference type="ARBA" id="ARBA00023010"/>
    </source>
</evidence>
<sequence length="134" mass="14255">MAILGIFFIVLLVISALLLILIVLVQDEQGEGLGGIFGGGSASQVFGVQSENVLTKTTRVLALIFFLSVIGIAWVYSSGSTDITSDSVINTATQEQLKENPSWWEEENTSSDNSQGQDTAADTEQPAASTDKVE</sequence>
<name>A0ABU9UE37_9SPIR</name>
<keyword evidence="5 10" id="KW-0812">Transmembrane</keyword>
<keyword evidence="13" id="KW-1185">Reference proteome</keyword>
<comment type="subcellular location">
    <subcellularLocation>
        <location evidence="1 10">Cell membrane</location>
        <topology evidence="1 10">Multi-pass membrane protein</topology>
    </subcellularLocation>
</comment>
<keyword evidence="4 10" id="KW-1003">Cell membrane</keyword>
<keyword evidence="8 10" id="KW-0811">Translocation</keyword>
<feature type="compositionally biased region" description="Polar residues" evidence="11">
    <location>
        <begin position="110"/>
        <end position="128"/>
    </location>
</feature>
<accession>A0ABU9UE37</accession>
<dbReference type="Pfam" id="PF03840">
    <property type="entry name" value="SecG"/>
    <property type="match status" value="1"/>
</dbReference>
<organism evidence="12 13">
    <name type="scientific">Rarispira pelagica</name>
    <dbReference type="NCBI Taxonomy" id="3141764"/>
    <lineage>
        <taxon>Bacteria</taxon>
        <taxon>Pseudomonadati</taxon>
        <taxon>Spirochaetota</taxon>
        <taxon>Spirochaetia</taxon>
        <taxon>Winmispirales</taxon>
        <taxon>Winmispiraceae</taxon>
        <taxon>Rarispira</taxon>
    </lineage>
</organism>
<protein>
    <recommendedName>
        <fullName evidence="10">Protein-export membrane protein SecG</fullName>
    </recommendedName>
</protein>
<evidence type="ECO:0000256" key="3">
    <source>
        <dbReference type="ARBA" id="ARBA00022448"/>
    </source>
</evidence>